<dbReference type="PANTHER" id="PTHR11125:SF7">
    <property type="entry name" value="TRANSCRIPTION ELONGATION FACTOR SPT5"/>
    <property type="match status" value="1"/>
</dbReference>
<feature type="compositionally biased region" description="Polar residues" evidence="14">
    <location>
        <begin position="755"/>
        <end position="764"/>
    </location>
</feature>
<feature type="region of interest" description="Disordered" evidence="14">
    <location>
        <begin position="739"/>
        <end position="776"/>
    </location>
</feature>
<keyword evidence="9" id="KW-0805">Transcription regulation</keyword>
<evidence type="ECO:0000313" key="17">
    <source>
        <dbReference type="Proteomes" id="UP001295423"/>
    </source>
</evidence>
<dbReference type="Pfam" id="PF03439">
    <property type="entry name" value="Spt5-NGN"/>
    <property type="match status" value="1"/>
</dbReference>
<dbReference type="SUPFAM" id="SSF50104">
    <property type="entry name" value="Translation proteins SH3-like domain"/>
    <property type="match status" value="1"/>
</dbReference>
<proteinExistence type="inferred from homology"/>
<keyword evidence="4" id="KW-0678">Repressor</keyword>
<dbReference type="InterPro" id="IPR057934">
    <property type="entry name" value="KOW_Spt5_7"/>
</dbReference>
<dbReference type="InterPro" id="IPR039659">
    <property type="entry name" value="SPT5"/>
</dbReference>
<feature type="domain" description="KOW" evidence="15">
    <location>
        <begin position="685"/>
        <end position="712"/>
    </location>
</feature>
<evidence type="ECO:0000256" key="7">
    <source>
        <dbReference type="ARBA" id="ARBA00022640"/>
    </source>
</evidence>
<evidence type="ECO:0000256" key="6">
    <source>
        <dbReference type="ARBA" id="ARBA00022553"/>
    </source>
</evidence>
<dbReference type="GO" id="GO:0009507">
    <property type="term" value="C:chloroplast"/>
    <property type="evidence" value="ECO:0007669"/>
    <property type="project" value="UniProtKB-SubCell"/>
</dbReference>
<dbReference type="InterPro" id="IPR041976">
    <property type="entry name" value="KOW_Spt5_3"/>
</dbReference>
<evidence type="ECO:0000256" key="1">
    <source>
        <dbReference type="ARBA" id="ARBA00004123"/>
    </source>
</evidence>
<dbReference type="InterPro" id="IPR005825">
    <property type="entry name" value="Ribosomal_uL24_CS"/>
</dbReference>
<feature type="domain" description="KOW" evidence="15">
    <location>
        <begin position="1022"/>
        <end position="1049"/>
    </location>
</feature>
<dbReference type="GO" id="GO:0006412">
    <property type="term" value="P:translation"/>
    <property type="evidence" value="ECO:0007669"/>
    <property type="project" value="InterPro"/>
</dbReference>
<evidence type="ECO:0000256" key="9">
    <source>
        <dbReference type="ARBA" id="ARBA00023015"/>
    </source>
</evidence>
<dbReference type="GO" id="GO:0003729">
    <property type="term" value="F:mRNA binding"/>
    <property type="evidence" value="ECO:0007669"/>
    <property type="project" value="TreeGrafter"/>
</dbReference>
<comment type="subcellular location">
    <subcellularLocation>
        <location evidence="1 13">Nucleus</location>
    </subcellularLocation>
    <subcellularLocation>
        <location evidence="2">Plastid</location>
        <location evidence="2">Chloroplast</location>
    </subcellularLocation>
</comment>
<keyword evidence="10" id="KW-0010">Activator</keyword>
<evidence type="ECO:0000256" key="2">
    <source>
        <dbReference type="ARBA" id="ARBA00004229"/>
    </source>
</evidence>
<dbReference type="Proteomes" id="UP001295423">
    <property type="component" value="Unassembled WGS sequence"/>
</dbReference>
<dbReference type="Pfam" id="PF23291">
    <property type="entry name" value="KOW4_SPT5"/>
    <property type="match status" value="1"/>
</dbReference>
<gene>
    <name evidence="16" type="ORF">CYCCA115_LOCUS8182</name>
</gene>
<dbReference type="CDD" id="cd06084">
    <property type="entry name" value="KOW_Spt5_4"/>
    <property type="match status" value="1"/>
</dbReference>
<dbReference type="PANTHER" id="PTHR11125">
    <property type="entry name" value="SUPPRESSOR OF TY 5"/>
    <property type="match status" value="1"/>
</dbReference>
<feature type="region of interest" description="Disordered" evidence="14">
    <location>
        <begin position="1"/>
        <end position="127"/>
    </location>
</feature>
<feature type="compositionally biased region" description="Polar residues" evidence="14">
    <location>
        <begin position="42"/>
        <end position="51"/>
    </location>
</feature>
<dbReference type="Gene3D" id="3.30.70.940">
    <property type="entry name" value="NusG, N-terminal domain"/>
    <property type="match status" value="1"/>
</dbReference>
<keyword evidence="5" id="KW-0150">Chloroplast</keyword>
<dbReference type="PROSITE" id="PS01108">
    <property type="entry name" value="RIBOSOMAL_L24"/>
    <property type="match status" value="1"/>
</dbReference>
<dbReference type="Pfam" id="PF23284">
    <property type="entry name" value="KOW2_Spt5"/>
    <property type="match status" value="1"/>
</dbReference>
<evidence type="ECO:0000256" key="3">
    <source>
        <dbReference type="ARBA" id="ARBA00006956"/>
    </source>
</evidence>
<dbReference type="InterPro" id="IPR041977">
    <property type="entry name" value="KOW_Spt5_4"/>
</dbReference>
<evidence type="ECO:0000313" key="16">
    <source>
        <dbReference type="EMBL" id="CAJ1942910.1"/>
    </source>
</evidence>
<dbReference type="InterPro" id="IPR014722">
    <property type="entry name" value="Rib_uL2_dom2"/>
</dbReference>
<keyword evidence="11 13" id="KW-0804">Transcription</keyword>
<dbReference type="InterPro" id="IPR039385">
    <property type="entry name" value="NGN_Euk"/>
</dbReference>
<evidence type="ECO:0000256" key="14">
    <source>
        <dbReference type="SAM" id="MobiDB-lite"/>
    </source>
</evidence>
<dbReference type="GO" id="GO:0005840">
    <property type="term" value="C:ribosome"/>
    <property type="evidence" value="ECO:0007669"/>
    <property type="project" value="InterPro"/>
</dbReference>
<dbReference type="Pfam" id="PF23037">
    <property type="entry name" value="KOWx_SPT5"/>
    <property type="match status" value="1"/>
</dbReference>
<comment type="caution">
    <text evidence="16">The sequence shown here is derived from an EMBL/GenBank/DDBJ whole genome shotgun (WGS) entry which is preliminary data.</text>
</comment>
<feature type="domain" description="KOW" evidence="15">
    <location>
        <begin position="495"/>
        <end position="522"/>
    </location>
</feature>
<feature type="region of interest" description="Disordered" evidence="14">
    <location>
        <begin position="432"/>
        <end position="467"/>
    </location>
</feature>
<protein>
    <recommendedName>
        <fullName evidence="13">Transcription elongation factor SPT5</fullName>
    </recommendedName>
</protein>
<dbReference type="SMART" id="SM00739">
    <property type="entry name" value="KOW"/>
    <property type="match status" value="5"/>
</dbReference>
<evidence type="ECO:0000256" key="8">
    <source>
        <dbReference type="ARBA" id="ARBA00022737"/>
    </source>
</evidence>
<dbReference type="EMBL" id="CAKOGP040001112">
    <property type="protein sequence ID" value="CAJ1942910.1"/>
    <property type="molecule type" value="Genomic_DNA"/>
</dbReference>
<dbReference type="CDD" id="cd09888">
    <property type="entry name" value="NGN_Euk"/>
    <property type="match status" value="1"/>
</dbReference>
<feature type="compositionally biased region" description="Acidic residues" evidence="14">
    <location>
        <begin position="54"/>
        <end position="74"/>
    </location>
</feature>
<dbReference type="GO" id="GO:0003735">
    <property type="term" value="F:structural constituent of ribosome"/>
    <property type="evidence" value="ECO:0007669"/>
    <property type="project" value="InterPro"/>
</dbReference>
<keyword evidence="6" id="KW-0597">Phosphoprotein</keyword>
<comment type="similarity">
    <text evidence="3 13">Belongs to the SPT5 family.</text>
</comment>
<organism evidence="16 17">
    <name type="scientific">Cylindrotheca closterium</name>
    <dbReference type="NCBI Taxonomy" id="2856"/>
    <lineage>
        <taxon>Eukaryota</taxon>
        <taxon>Sar</taxon>
        <taxon>Stramenopiles</taxon>
        <taxon>Ochrophyta</taxon>
        <taxon>Bacillariophyta</taxon>
        <taxon>Bacillariophyceae</taxon>
        <taxon>Bacillariophycidae</taxon>
        <taxon>Bacillariales</taxon>
        <taxon>Bacillariaceae</taxon>
        <taxon>Cylindrotheca</taxon>
    </lineage>
</organism>
<dbReference type="InterPro" id="IPR041975">
    <property type="entry name" value="KOW_Spt5_2"/>
</dbReference>
<name>A0AAD2FIX3_9STRA</name>
<feature type="region of interest" description="Disordered" evidence="14">
    <location>
        <begin position="895"/>
        <end position="947"/>
    </location>
</feature>
<dbReference type="CDD" id="cd06082">
    <property type="entry name" value="KOW_Spt5_2"/>
    <property type="match status" value="1"/>
</dbReference>
<dbReference type="InterPro" id="IPR036735">
    <property type="entry name" value="NGN_dom_sf"/>
</dbReference>
<keyword evidence="12 13" id="KW-0539">Nucleus</keyword>
<dbReference type="InterPro" id="IPR041978">
    <property type="entry name" value="KOW_Spt5_5"/>
</dbReference>
<dbReference type="Gene3D" id="2.30.30.30">
    <property type="match status" value="3"/>
</dbReference>
<feature type="compositionally biased region" description="Acidic residues" evidence="14">
    <location>
        <begin position="100"/>
        <end position="116"/>
    </location>
</feature>
<feature type="compositionally biased region" description="Acidic residues" evidence="14">
    <location>
        <begin position="21"/>
        <end position="38"/>
    </location>
</feature>
<dbReference type="Pfam" id="PF23287">
    <property type="entry name" value="KOW7_SPT5"/>
    <property type="match status" value="1"/>
</dbReference>
<feature type="compositionally biased region" description="Polar residues" evidence="14">
    <location>
        <begin position="921"/>
        <end position="933"/>
    </location>
</feature>
<feature type="domain" description="KOW" evidence="15">
    <location>
        <begin position="321"/>
        <end position="348"/>
    </location>
</feature>
<keyword evidence="8" id="KW-0677">Repeat</keyword>
<reference evidence="16" key="1">
    <citation type="submission" date="2023-08" db="EMBL/GenBank/DDBJ databases">
        <authorList>
            <person name="Audoor S."/>
            <person name="Bilcke G."/>
        </authorList>
    </citation>
    <scope>NUCLEOTIDE SEQUENCE</scope>
</reference>
<dbReference type="AlphaFoldDB" id="A0AAD2FIX3"/>
<accession>A0AAD2FIX3</accession>
<dbReference type="Pfam" id="PF23290">
    <property type="entry name" value="KOW5_SPT5"/>
    <property type="match status" value="1"/>
</dbReference>
<evidence type="ECO:0000256" key="12">
    <source>
        <dbReference type="ARBA" id="ARBA00023242"/>
    </source>
</evidence>
<feature type="compositionally biased region" description="Polar residues" evidence="14">
    <location>
        <begin position="901"/>
        <end position="911"/>
    </location>
</feature>
<dbReference type="InterPro" id="IPR005824">
    <property type="entry name" value="KOW"/>
</dbReference>
<evidence type="ECO:0000259" key="15">
    <source>
        <dbReference type="SMART" id="SM00739"/>
    </source>
</evidence>
<dbReference type="CDD" id="cd06081">
    <property type="entry name" value="KOW_Spt5_1"/>
    <property type="match status" value="1"/>
</dbReference>
<evidence type="ECO:0000256" key="10">
    <source>
        <dbReference type="ARBA" id="ARBA00023159"/>
    </source>
</evidence>
<dbReference type="GO" id="GO:0006368">
    <property type="term" value="P:transcription elongation by RNA polymerase II"/>
    <property type="evidence" value="ECO:0007669"/>
    <property type="project" value="TreeGrafter"/>
</dbReference>
<sequence length="1075" mass="117966">MSARGGKFFRGGKKFLRPVANDDDDDEESSSEEEEEEEVSTKQKSTANANLSSDDSDEDDDDEDDDEEEEEEEEAPKKRKAAQAEERPKKTKKAKMSSFFDEEAEDDDDEEGDDEVYGTHHDPDDVVRKHYTADDIRKEQMDEEAREIMRQQDLRRSRMGYGIGNQERSVQEMAKEIEDRHRMQNRRVDRSVLDRGAVSRQRFDEDAPGGPEVYTAVSQQSLVPSVSDPSFWMISCSNGKEQEMVFQIMNKCVAHARQGRPLGICGVIAAQSKGRIYVESFSEPAVVEAIEGVRGLLQYTMKLVPIKDMTTVMTVVPKKKPVKKNEWVRMTRGHYKGDLALVLDVRDSGLKCVVQVVPRLDLSLLDLPPEQARVRRKIKPPQKFFNPQEVASMGRQSIRQYHRALDAHCDFFENNFYRDGYLIKEVTVGSMIKPTTDENPPSLDELQRFRRKSSKDDRDSDGDENEGSKIAASLLDELSDLQGKTGLGKAPESGGLLIGDTVEVIEGDLVGMRGKLMSLDQTTVKVKPNDKSLDLGGTGEVEFLASQVRKFIAVGHHVKVMDGRYANETGTVVAVEKLDGETDLTAVVLTDATRKEISVRTSQLRESAEVSVGQNSLAGYELFDLVVLSGGGSANEVGVIVRVGLEDFTVVNNHGINRDVRPEELRGKRNTMSNRAVALDVQGNQMRCGDSVNVAEGPHKGKAATIKRMSRAQLFLYSQTRLEHAGIFVVRSRSCVLSGSRNQSRTGAGDGGSTPFATPQSQSRGPAGGRGKRDDALVGKTVRIQAGQWKGYLGAVCDATATHVQVELHSRLKKVMVIRERVAVVGDKFGATEDMSQNDPNSQNTAAASAYAAAATPMHGGATPMHGGATPMHESGGDEVWRPGAMDEEQVADNSGVWGADTSSEKNTFGSPANDADDGWGSSQAGNTWQPSGEKQEPGVDPNQSAPADNQIAVKHEEPAMATDTDTNNNNDVWFMERVCVQLKSDERSAVIKEINADKTAVVELDDRSTQTVRVDEVSRVNPKEKDMVLVIGGADVGVEGELVCIDGTDAILKDSNEDFKIVDFVLLAKITSDN</sequence>
<dbReference type="InterPro" id="IPR005100">
    <property type="entry name" value="NGN-domain"/>
</dbReference>
<feature type="compositionally biased region" description="Basic and acidic residues" evidence="14">
    <location>
        <begin position="117"/>
        <end position="127"/>
    </location>
</feature>
<evidence type="ECO:0000256" key="5">
    <source>
        <dbReference type="ARBA" id="ARBA00022528"/>
    </source>
</evidence>
<dbReference type="GO" id="GO:0032044">
    <property type="term" value="C:DSIF complex"/>
    <property type="evidence" value="ECO:0007669"/>
    <property type="project" value="TreeGrafter"/>
</dbReference>
<dbReference type="CDD" id="cd06085">
    <property type="entry name" value="KOW_Spt5_5"/>
    <property type="match status" value="1"/>
</dbReference>
<dbReference type="InterPro" id="IPR017071">
    <property type="entry name" value="TF_Spt5_eukaryote"/>
</dbReference>
<dbReference type="GO" id="GO:0006357">
    <property type="term" value="P:regulation of transcription by RNA polymerase II"/>
    <property type="evidence" value="ECO:0007669"/>
    <property type="project" value="InterPro"/>
</dbReference>
<evidence type="ECO:0000256" key="13">
    <source>
        <dbReference type="PIRNR" id="PIRNR036945"/>
    </source>
</evidence>
<keyword evidence="7" id="KW-0934">Plastid</keyword>
<evidence type="ECO:0000256" key="4">
    <source>
        <dbReference type="ARBA" id="ARBA00022491"/>
    </source>
</evidence>
<dbReference type="InterPro" id="IPR041973">
    <property type="entry name" value="KOW_Spt5_1"/>
</dbReference>
<dbReference type="Pfam" id="PF23042">
    <property type="entry name" value="KOW1_SPT5"/>
    <property type="match status" value="1"/>
</dbReference>
<dbReference type="CDD" id="cd06083">
    <property type="entry name" value="KOW_Spt5_3"/>
    <property type="match status" value="1"/>
</dbReference>
<dbReference type="PIRSF" id="PIRSF036945">
    <property type="entry name" value="Spt5"/>
    <property type="match status" value="1"/>
</dbReference>
<evidence type="ECO:0000256" key="11">
    <source>
        <dbReference type="ARBA" id="ARBA00023163"/>
    </source>
</evidence>
<dbReference type="GO" id="GO:0032784">
    <property type="term" value="P:regulation of DNA-templated transcription elongation"/>
    <property type="evidence" value="ECO:0007669"/>
    <property type="project" value="InterPro"/>
</dbReference>
<dbReference type="InterPro" id="IPR057936">
    <property type="entry name" value="KOWx_Spt5"/>
</dbReference>
<keyword evidence="17" id="KW-1185">Reference proteome</keyword>
<feature type="domain" description="KOW" evidence="15">
    <location>
        <begin position="551"/>
        <end position="578"/>
    </location>
</feature>
<dbReference type="InterPro" id="IPR008991">
    <property type="entry name" value="Translation_prot_SH3-like_sf"/>
</dbReference>